<sequence length="529" mass="60064">MFRSLFTDPFIAVKSDVRIRCYADMSIKFAEKVYTTLPSQNLLIAPIDLLGPELKLDYVDGSKWKLKPLPVKKSVYVPVELKLIGSKGLKQLKDAPVNDNMESITDLLSFAYYQRNMLMNVLSFDLGDIMHHRVEISVVKSDVKKFGGILCYSERADFIESWGSADLKRVHLADGFVSGVGKYVPFGLRGCRYIHLLIPKGSKMEYSIRVWKRVYPYEFKPVKEMKDPIVKSILEACVKNLLAVTDGGVVDTCYRERSQWVADARMSIKAIKALTNNIEVGYFVLDQIARSYSPSLGMVGGCTPAKDAKFHLIMPTFHIAFCLSVVESECKDEFIQKVVTNSIKIWKNKYLKTGIIADIRGWNFIDWDFKNDGLIGKIDKYNPPCSVLNGWWQELCDKSSCDSGICKEEFDRRFWTGHGYSLFDGGKEPNIHGTVSVLGSSLCLDDERRSVSLKYINGEINSKRLFDCVTPYFAYFVAKILPDDLKISFIKKYYGDMVKKFGTIQERVDSNCSLAHGWSIGIAEILMRN</sequence>
<protein>
    <recommendedName>
        <fullName evidence="2">Alpha-L-rhamnosidase six-hairpin glycosidase domain-containing protein</fullName>
    </recommendedName>
</protein>
<evidence type="ECO:0000313" key="1">
    <source>
        <dbReference type="EMBL" id="AYV83424.1"/>
    </source>
</evidence>
<dbReference type="GO" id="GO:0005975">
    <property type="term" value="P:carbohydrate metabolic process"/>
    <property type="evidence" value="ECO:0007669"/>
    <property type="project" value="InterPro"/>
</dbReference>
<evidence type="ECO:0008006" key="2">
    <source>
        <dbReference type="Google" id="ProtNLM"/>
    </source>
</evidence>
<name>A0A3G5AAA1_9VIRU</name>
<proteinExistence type="predicted"/>
<gene>
    <name evidence="1" type="ORF">Hyperionvirus6_105</name>
</gene>
<dbReference type="Gene3D" id="1.50.10.10">
    <property type="match status" value="2"/>
</dbReference>
<organism evidence="1">
    <name type="scientific">Hyperionvirus sp</name>
    <dbReference type="NCBI Taxonomy" id="2487770"/>
    <lineage>
        <taxon>Viruses</taxon>
        <taxon>Varidnaviria</taxon>
        <taxon>Bamfordvirae</taxon>
        <taxon>Nucleocytoviricota</taxon>
        <taxon>Megaviricetes</taxon>
        <taxon>Imitervirales</taxon>
        <taxon>Mimiviridae</taxon>
        <taxon>Klosneuvirinae</taxon>
    </lineage>
</organism>
<accession>A0A3G5AAA1</accession>
<dbReference type="EMBL" id="MK072388">
    <property type="protein sequence ID" value="AYV83424.1"/>
    <property type="molecule type" value="Genomic_DNA"/>
</dbReference>
<reference evidence="1" key="1">
    <citation type="submission" date="2018-10" db="EMBL/GenBank/DDBJ databases">
        <title>Hidden diversity of soil giant viruses.</title>
        <authorList>
            <person name="Schulz F."/>
            <person name="Alteio L."/>
            <person name="Goudeau D."/>
            <person name="Ryan E.M."/>
            <person name="Malmstrom R.R."/>
            <person name="Blanchard J."/>
            <person name="Woyke T."/>
        </authorList>
    </citation>
    <scope>NUCLEOTIDE SEQUENCE</scope>
    <source>
        <strain evidence="1">HYV1</strain>
    </source>
</reference>
<dbReference type="InterPro" id="IPR012341">
    <property type="entry name" value="6hp_glycosidase-like_sf"/>
</dbReference>